<dbReference type="RefSeq" id="WP_344309395.1">
    <property type="nucleotide sequence ID" value="NZ_BAAANO010000018.1"/>
</dbReference>
<evidence type="ECO:0000313" key="8">
    <source>
        <dbReference type="Proteomes" id="UP001500755"/>
    </source>
</evidence>
<dbReference type="Gene3D" id="3.90.1310.10">
    <property type="entry name" value="Penicillin-binding protein 2a (Domain 2)"/>
    <property type="match status" value="1"/>
</dbReference>
<dbReference type="InterPro" id="IPR036138">
    <property type="entry name" value="PBP_dimer_sf"/>
</dbReference>
<organism evidence="7 8">
    <name type="scientific">Brevibacterium samyangense</name>
    <dbReference type="NCBI Taxonomy" id="366888"/>
    <lineage>
        <taxon>Bacteria</taxon>
        <taxon>Bacillati</taxon>
        <taxon>Actinomycetota</taxon>
        <taxon>Actinomycetes</taxon>
        <taxon>Micrococcales</taxon>
        <taxon>Brevibacteriaceae</taxon>
        <taxon>Brevibacterium</taxon>
    </lineage>
</organism>
<evidence type="ECO:0000256" key="2">
    <source>
        <dbReference type="ARBA" id="ARBA00007171"/>
    </source>
</evidence>
<keyword evidence="8" id="KW-1185">Reference proteome</keyword>
<dbReference type="SUPFAM" id="SSF56601">
    <property type="entry name" value="beta-lactamase/transpeptidase-like"/>
    <property type="match status" value="1"/>
</dbReference>
<keyword evidence="4" id="KW-0812">Transmembrane</keyword>
<evidence type="ECO:0000313" key="7">
    <source>
        <dbReference type="EMBL" id="GAA2009634.1"/>
    </source>
</evidence>
<accession>A0ABN2TII6</accession>
<feature type="domain" description="Penicillin-binding protein transpeptidase" evidence="5">
    <location>
        <begin position="368"/>
        <end position="640"/>
    </location>
</feature>
<dbReference type="PANTHER" id="PTHR30627">
    <property type="entry name" value="PEPTIDOGLYCAN D,D-TRANSPEPTIDASE"/>
    <property type="match status" value="1"/>
</dbReference>
<comment type="caution">
    <text evidence="7">The sequence shown here is derived from an EMBL/GenBank/DDBJ whole genome shotgun (WGS) entry which is preliminary data.</text>
</comment>
<dbReference type="Pfam" id="PF03717">
    <property type="entry name" value="PBP_dimer"/>
    <property type="match status" value="1"/>
</dbReference>
<feature type="domain" description="Penicillin-binding protein dimerisation" evidence="6">
    <location>
        <begin position="164"/>
        <end position="327"/>
    </location>
</feature>
<reference evidence="8" key="1">
    <citation type="journal article" date="2019" name="Int. J. Syst. Evol. Microbiol.">
        <title>The Global Catalogue of Microorganisms (GCM) 10K type strain sequencing project: providing services to taxonomists for standard genome sequencing and annotation.</title>
        <authorList>
            <consortium name="The Broad Institute Genomics Platform"/>
            <consortium name="The Broad Institute Genome Sequencing Center for Infectious Disease"/>
            <person name="Wu L."/>
            <person name="Ma J."/>
        </authorList>
    </citation>
    <scope>NUCLEOTIDE SEQUENCE [LARGE SCALE GENOMIC DNA]</scope>
    <source>
        <strain evidence="8">JCM 14546</strain>
    </source>
</reference>
<feature type="transmembrane region" description="Helical" evidence="4">
    <location>
        <begin position="12"/>
        <end position="33"/>
    </location>
</feature>
<sequence>MSPQSSSSSRRRTWWTLTAVVAVALLIAIGVFIRLDPRLWTTPEGTAEAVARSFEDDTVGAAPWVDAEAVDGEYAAVTGPLRSVGMDAPAVVTVTGVSEADGGRAEATLEWKWYSPRNEGASAPDWTYESTLPLVKQDLKWQAEFAQAVVHPSLQDAVFAVDPVVAARGEIRARDNRVIVADATVVDVGIEPGRIEDLDETVDEVASHLDVDAAELRTRIEAARPTHFVPVITLREPDYRAVAEDIRPIPGTVFRERTQALAFDREFARSLIGTVGEATAEDIENGGGAVLAGDVVGRSGLQKAFEADLRGEDGFALRTVPESGEPEEDAEPLLQIDASAGPALRTTLDIDIQRAADAAVDAAPKPASLVAIDHTTGEIVAVADGGAGDDGYNRALLGTYAPGSVFKAASTLALLRSGLAPEDSVPCPETTTVEGKEFRNAEGHAFGDVPFHEDFAESCNTAFVNEADRVSAQEVQEAAQDLGMLDNTIGTDAVAGTVDPHAAGVDFAAMMIGQGTVTASPLGIATMSASIAAGRPVDTVLLPDHVSADDAPASSLRPEEAEVLQDLMREVVTDGTANALADVPGDPVYGKTGTAEYGSEVPPRTHAWFTGWQGDLAFAVLVEDGGFGSETAVPVAEEFLRGIPR</sequence>
<dbReference type="Pfam" id="PF00905">
    <property type="entry name" value="Transpeptidase"/>
    <property type="match status" value="1"/>
</dbReference>
<evidence type="ECO:0000256" key="4">
    <source>
        <dbReference type="SAM" id="Phobius"/>
    </source>
</evidence>
<evidence type="ECO:0000256" key="3">
    <source>
        <dbReference type="ARBA" id="ARBA00023136"/>
    </source>
</evidence>
<keyword evidence="4" id="KW-1133">Transmembrane helix</keyword>
<comment type="similarity">
    <text evidence="2">Belongs to the transpeptidase family.</text>
</comment>
<dbReference type="Proteomes" id="UP001500755">
    <property type="component" value="Unassembled WGS sequence"/>
</dbReference>
<dbReference type="InterPro" id="IPR012338">
    <property type="entry name" value="Beta-lactam/transpept-like"/>
</dbReference>
<evidence type="ECO:0000256" key="1">
    <source>
        <dbReference type="ARBA" id="ARBA00004370"/>
    </source>
</evidence>
<dbReference type="PANTHER" id="PTHR30627:SF24">
    <property type="entry name" value="PENICILLIN-BINDING PROTEIN 4B"/>
    <property type="match status" value="1"/>
</dbReference>
<gene>
    <name evidence="7" type="ORF">GCM10009755_20600</name>
</gene>
<evidence type="ECO:0000259" key="5">
    <source>
        <dbReference type="Pfam" id="PF00905"/>
    </source>
</evidence>
<name>A0ABN2TII6_9MICO</name>
<dbReference type="EMBL" id="BAAANO010000018">
    <property type="protein sequence ID" value="GAA2009634.1"/>
    <property type="molecule type" value="Genomic_DNA"/>
</dbReference>
<keyword evidence="3 4" id="KW-0472">Membrane</keyword>
<dbReference type="SUPFAM" id="SSF56519">
    <property type="entry name" value="Penicillin binding protein dimerisation domain"/>
    <property type="match status" value="1"/>
</dbReference>
<dbReference type="Gene3D" id="3.40.710.10">
    <property type="entry name" value="DD-peptidase/beta-lactamase superfamily"/>
    <property type="match status" value="1"/>
</dbReference>
<dbReference type="InterPro" id="IPR050515">
    <property type="entry name" value="Beta-lactam/transpept"/>
</dbReference>
<evidence type="ECO:0000259" key="6">
    <source>
        <dbReference type="Pfam" id="PF03717"/>
    </source>
</evidence>
<proteinExistence type="inferred from homology"/>
<dbReference type="InterPro" id="IPR005311">
    <property type="entry name" value="PBP_dimer"/>
</dbReference>
<dbReference type="Gene3D" id="3.30.1390.30">
    <property type="entry name" value="Penicillin-binding protein 2a, domain 3"/>
    <property type="match status" value="1"/>
</dbReference>
<protein>
    <submittedName>
        <fullName evidence="7">Penicillin-binding transpeptidase domain-containing protein</fullName>
    </submittedName>
</protein>
<dbReference type="InterPro" id="IPR001460">
    <property type="entry name" value="PCN-bd_Tpept"/>
</dbReference>
<comment type="subcellular location">
    <subcellularLocation>
        <location evidence="1">Membrane</location>
    </subcellularLocation>
</comment>